<evidence type="ECO:0000313" key="2">
    <source>
        <dbReference type="Proteomes" id="UP000215509"/>
    </source>
</evidence>
<proteinExistence type="predicted"/>
<dbReference type="Proteomes" id="UP000215509">
    <property type="component" value="Unassembled WGS sequence"/>
</dbReference>
<name>A0A229UHW3_9BACL</name>
<sequence length="65" mass="7362">MMKSKKMVYLPAFAAVLVSVLLIAYSFYAARTGSDISRRREWTARGRRGVEVLVKSLSRSSLWGH</sequence>
<comment type="caution">
    <text evidence="1">The sequence shown here is derived from an EMBL/GenBank/DDBJ whole genome shotgun (WGS) entry which is preliminary data.</text>
</comment>
<dbReference type="AlphaFoldDB" id="A0A229UHW3"/>
<organism evidence="1 2">
    <name type="scientific">Paenibacillus rigui</name>
    <dbReference type="NCBI Taxonomy" id="554312"/>
    <lineage>
        <taxon>Bacteria</taxon>
        <taxon>Bacillati</taxon>
        <taxon>Bacillota</taxon>
        <taxon>Bacilli</taxon>
        <taxon>Bacillales</taxon>
        <taxon>Paenibacillaceae</taxon>
        <taxon>Paenibacillus</taxon>
    </lineage>
</organism>
<evidence type="ECO:0000313" key="1">
    <source>
        <dbReference type="EMBL" id="OXM82941.1"/>
    </source>
</evidence>
<dbReference type="EMBL" id="NMQW01000053">
    <property type="protein sequence ID" value="OXM82941.1"/>
    <property type="molecule type" value="Genomic_DNA"/>
</dbReference>
<protein>
    <submittedName>
        <fullName evidence="1">Uncharacterized protein</fullName>
    </submittedName>
</protein>
<accession>A0A229UHW3</accession>
<gene>
    <name evidence="1" type="ORF">CF651_28460</name>
</gene>
<reference evidence="1 2" key="1">
    <citation type="submission" date="2017-07" db="EMBL/GenBank/DDBJ databases">
        <title>Genome sequencing and assembly of Paenibacillus rigui.</title>
        <authorList>
            <person name="Mayilraj S."/>
        </authorList>
    </citation>
    <scope>NUCLEOTIDE SEQUENCE [LARGE SCALE GENOMIC DNA]</scope>
    <source>
        <strain evidence="1 2">JCM 16352</strain>
    </source>
</reference>
<keyword evidence="2" id="KW-1185">Reference proteome</keyword>